<accession>A0ABW4MX19</accession>
<dbReference type="Proteomes" id="UP001597237">
    <property type="component" value="Unassembled WGS sequence"/>
</dbReference>
<dbReference type="NCBIfam" id="TIGR04433">
    <property type="entry name" value="UrcA_uranyl"/>
    <property type="match status" value="1"/>
</dbReference>
<keyword evidence="3" id="KW-1185">Reference proteome</keyword>
<evidence type="ECO:0000256" key="1">
    <source>
        <dbReference type="SAM" id="SignalP"/>
    </source>
</evidence>
<proteinExistence type="predicted"/>
<comment type="caution">
    <text evidence="2">The sequence shown here is derived from an EMBL/GenBank/DDBJ whole genome shotgun (WGS) entry which is preliminary data.</text>
</comment>
<feature type="signal peptide" evidence="1">
    <location>
        <begin position="1"/>
        <end position="30"/>
    </location>
</feature>
<feature type="chain" id="PRO_5045182779" evidence="1">
    <location>
        <begin position="31"/>
        <end position="106"/>
    </location>
</feature>
<keyword evidence="1" id="KW-0732">Signal</keyword>
<evidence type="ECO:0000313" key="2">
    <source>
        <dbReference type="EMBL" id="MFD1782519.1"/>
    </source>
</evidence>
<protein>
    <submittedName>
        <fullName evidence="2">UrcA family protein</fullName>
    </submittedName>
</protein>
<name>A0ABW4MX19_9CAUL</name>
<dbReference type="InterPro" id="IPR030972">
    <property type="entry name" value="UrcA_uranyl"/>
</dbReference>
<organism evidence="2 3">
    <name type="scientific">Phenylobacterium terrae</name>
    <dbReference type="NCBI Taxonomy" id="2665495"/>
    <lineage>
        <taxon>Bacteria</taxon>
        <taxon>Pseudomonadati</taxon>
        <taxon>Pseudomonadota</taxon>
        <taxon>Alphaproteobacteria</taxon>
        <taxon>Caulobacterales</taxon>
        <taxon>Caulobacteraceae</taxon>
        <taxon>Phenylobacterium</taxon>
    </lineage>
</organism>
<reference evidence="3" key="1">
    <citation type="journal article" date="2019" name="Int. J. Syst. Evol. Microbiol.">
        <title>The Global Catalogue of Microorganisms (GCM) 10K type strain sequencing project: providing services to taxonomists for standard genome sequencing and annotation.</title>
        <authorList>
            <consortium name="The Broad Institute Genomics Platform"/>
            <consortium name="The Broad Institute Genome Sequencing Center for Infectious Disease"/>
            <person name="Wu L."/>
            <person name="Ma J."/>
        </authorList>
    </citation>
    <scope>NUCLEOTIDE SEQUENCE [LARGE SCALE GENOMIC DNA]</scope>
    <source>
        <strain evidence="3">DFY28</strain>
    </source>
</reference>
<sequence length="106" mass="11016">MTNYVNKIAGIAAIALAALPLVAVAGVAEAATVKISDLDVATVEGQLEFQSRVKDAASDFCRSHATPGSRARSHGACIAAVQAEMNDKMSQVQQARAVKAQTYAAR</sequence>
<dbReference type="EMBL" id="JBHUEY010000001">
    <property type="protein sequence ID" value="MFD1782519.1"/>
    <property type="molecule type" value="Genomic_DNA"/>
</dbReference>
<dbReference type="RefSeq" id="WP_377280429.1">
    <property type="nucleotide sequence ID" value="NZ_JBHRSI010000001.1"/>
</dbReference>
<gene>
    <name evidence="2" type="ORF">ACFSC0_03860</name>
</gene>
<evidence type="ECO:0000313" key="3">
    <source>
        <dbReference type="Proteomes" id="UP001597237"/>
    </source>
</evidence>